<feature type="domain" description="TF-B3" evidence="11">
    <location>
        <begin position="141"/>
        <end position="243"/>
    </location>
</feature>
<dbReference type="Proteomes" id="UP001515500">
    <property type="component" value="Chromosome 4"/>
</dbReference>
<protein>
    <recommendedName>
        <fullName evidence="9">Auxin response factor</fullName>
    </recommendedName>
</protein>
<evidence type="ECO:0000256" key="2">
    <source>
        <dbReference type="ARBA" id="ARBA00004123"/>
    </source>
</evidence>
<comment type="similarity">
    <text evidence="3 9">Belongs to the ARF family.</text>
</comment>
<name>A0AB40B4K8_DIOCR</name>
<keyword evidence="6 9" id="KW-0804">Transcription</keyword>
<evidence type="ECO:0000256" key="8">
    <source>
        <dbReference type="ARBA" id="ARBA00023294"/>
    </source>
</evidence>
<evidence type="ECO:0000256" key="1">
    <source>
        <dbReference type="ARBA" id="ARBA00003182"/>
    </source>
</evidence>
<dbReference type="AlphaFoldDB" id="A0AB40B4K8"/>
<evidence type="ECO:0000256" key="3">
    <source>
        <dbReference type="ARBA" id="ARBA00007853"/>
    </source>
</evidence>
<dbReference type="Pfam" id="PF06507">
    <property type="entry name" value="ARF_AD"/>
    <property type="match status" value="1"/>
</dbReference>
<evidence type="ECO:0000313" key="12">
    <source>
        <dbReference type="Proteomes" id="UP001515500"/>
    </source>
</evidence>
<feature type="compositionally biased region" description="Acidic residues" evidence="10">
    <location>
        <begin position="10"/>
        <end position="20"/>
    </location>
</feature>
<dbReference type="FunFam" id="2.40.330.10:FF:000001">
    <property type="entry name" value="Auxin response factor"/>
    <property type="match status" value="1"/>
</dbReference>
<dbReference type="GeneID" id="120258831"/>
<evidence type="ECO:0000313" key="13">
    <source>
        <dbReference type="RefSeq" id="XP_039122198.1"/>
    </source>
</evidence>
<dbReference type="FunFam" id="2.30.30.1040:FF:000001">
    <property type="entry name" value="Auxin response factor"/>
    <property type="match status" value="1"/>
</dbReference>
<organism evidence="12 13">
    <name type="scientific">Dioscorea cayennensis subsp. rotundata</name>
    <name type="common">White Guinea yam</name>
    <name type="synonym">Dioscorea rotundata</name>
    <dbReference type="NCBI Taxonomy" id="55577"/>
    <lineage>
        <taxon>Eukaryota</taxon>
        <taxon>Viridiplantae</taxon>
        <taxon>Streptophyta</taxon>
        <taxon>Embryophyta</taxon>
        <taxon>Tracheophyta</taxon>
        <taxon>Spermatophyta</taxon>
        <taxon>Magnoliopsida</taxon>
        <taxon>Liliopsida</taxon>
        <taxon>Dioscoreales</taxon>
        <taxon>Dioscoreaceae</taxon>
        <taxon>Dioscorea</taxon>
    </lineage>
</organism>
<comment type="subcellular location">
    <subcellularLocation>
        <location evidence="2 9">Nucleus</location>
    </subcellularLocation>
</comment>
<dbReference type="Gene3D" id="2.30.30.1040">
    <property type="match status" value="1"/>
</dbReference>
<dbReference type="InterPro" id="IPR044835">
    <property type="entry name" value="ARF_plant"/>
</dbReference>
<dbReference type="RefSeq" id="XP_039122198.1">
    <property type="nucleotide sequence ID" value="XM_039266264.1"/>
</dbReference>
<dbReference type="SMART" id="SM01019">
    <property type="entry name" value="B3"/>
    <property type="match status" value="1"/>
</dbReference>
<keyword evidence="8 9" id="KW-0927">Auxin signaling pathway</keyword>
<dbReference type="InterPro" id="IPR015300">
    <property type="entry name" value="DNA-bd_pseudobarrel_sf"/>
</dbReference>
<feature type="region of interest" description="Disordered" evidence="10">
    <location>
        <begin position="1"/>
        <end position="28"/>
    </location>
</feature>
<gene>
    <name evidence="13" type="primary">LOC120258831</name>
</gene>
<evidence type="ECO:0000256" key="4">
    <source>
        <dbReference type="ARBA" id="ARBA00023015"/>
    </source>
</evidence>
<evidence type="ECO:0000256" key="10">
    <source>
        <dbReference type="SAM" id="MobiDB-lite"/>
    </source>
</evidence>
<proteinExistence type="inferred from homology"/>
<dbReference type="PANTHER" id="PTHR31384">
    <property type="entry name" value="AUXIN RESPONSE FACTOR 4-RELATED"/>
    <property type="match status" value="1"/>
</dbReference>
<dbReference type="GO" id="GO:0006355">
    <property type="term" value="P:regulation of DNA-templated transcription"/>
    <property type="evidence" value="ECO:0007669"/>
    <property type="project" value="InterPro"/>
</dbReference>
<dbReference type="SUPFAM" id="SSF101936">
    <property type="entry name" value="DNA-binding pseudobarrel domain"/>
    <property type="match status" value="1"/>
</dbReference>
<keyword evidence="4 9" id="KW-0805">Transcription regulation</keyword>
<accession>A0AB40B4K8</accession>
<dbReference type="PANTHER" id="PTHR31384:SF5">
    <property type="entry name" value="AUXIN RESPONSE FACTOR 3"/>
    <property type="match status" value="1"/>
</dbReference>
<sequence>MGIDLNTVDGDGEEEEEEESPLPPPCSREHARGRSVCLELWHACAGPLGPLPRKGSLVVYLPQGHLEQLGARGAVAGAGSRIPPHVLCRVVDVHLLADAATDEVYARLALVAEEMDAEQEEDGWEKDGSGGCNSSVVPHMFCKTLTASDTSTHGGFSVPRRAAEDCFPPLDYKQLRPSQELVAKDLHDMEWRFRHIYRGQPRRHLLTTGWSAFVNKKKLASGDAVLFLRGNDGELRLGIRRAAQLKSCIPFSVLCGQSLNISTFTTLVDAVSSKNVFHIDYNPRSSLAEFIIPYSKFLNGFKNSFSVGMRFRMKYESEDATERRCTGLITGIGDADPVRWPGSKWRCLLVRWDDDAVINRQDRVSPWEVEPIGSASGPNGLTTSGLKRTRICPPSIQPDFPFANGSAITDSGESTRFPKVLQGQEMICLRTPHYGVDVASSQGSELRGHQFSDIRSGISNGASCMLASRGNYIGVPIDNSDASFKCIGFGESMRFHKVLQGQEIFPGNPSQGGASLDAHMETDIFGLPKGVHPSDDGTRWTSPIHGYGTLLHQPKPSVQVSSPSSVLMFRQACLQYPNTRSIYSMNDKDERGNYHGFFNCSELSTGNDSSLPYQPHAGAARIHNPAYFTEADLESNENITRSSCRLFGFPLTKGIPIANEIATTMSASPAPPDMNLPAFFSSSSLEC</sequence>
<evidence type="ECO:0000256" key="7">
    <source>
        <dbReference type="ARBA" id="ARBA00023242"/>
    </source>
</evidence>
<evidence type="ECO:0000256" key="6">
    <source>
        <dbReference type="ARBA" id="ARBA00023163"/>
    </source>
</evidence>
<dbReference type="GO" id="GO:0003677">
    <property type="term" value="F:DNA binding"/>
    <property type="evidence" value="ECO:0007669"/>
    <property type="project" value="UniProtKB-KW"/>
</dbReference>
<dbReference type="Pfam" id="PF02362">
    <property type="entry name" value="B3"/>
    <property type="match status" value="1"/>
</dbReference>
<reference evidence="13" key="1">
    <citation type="submission" date="2025-08" db="UniProtKB">
        <authorList>
            <consortium name="RefSeq"/>
        </authorList>
    </citation>
    <scope>IDENTIFICATION</scope>
</reference>
<evidence type="ECO:0000259" key="11">
    <source>
        <dbReference type="PROSITE" id="PS50863"/>
    </source>
</evidence>
<dbReference type="GO" id="GO:0009734">
    <property type="term" value="P:auxin-activated signaling pathway"/>
    <property type="evidence" value="ECO:0007669"/>
    <property type="project" value="UniProtKB-KW"/>
</dbReference>
<dbReference type="GO" id="GO:0005634">
    <property type="term" value="C:nucleus"/>
    <property type="evidence" value="ECO:0007669"/>
    <property type="project" value="UniProtKB-SubCell"/>
</dbReference>
<dbReference type="InterPro" id="IPR003340">
    <property type="entry name" value="B3_DNA-bd"/>
</dbReference>
<dbReference type="PROSITE" id="PS50863">
    <property type="entry name" value="B3"/>
    <property type="match status" value="1"/>
</dbReference>
<evidence type="ECO:0000256" key="5">
    <source>
        <dbReference type="ARBA" id="ARBA00023125"/>
    </source>
</evidence>
<dbReference type="CDD" id="cd10017">
    <property type="entry name" value="B3_DNA"/>
    <property type="match status" value="1"/>
</dbReference>
<keyword evidence="12" id="KW-1185">Reference proteome</keyword>
<keyword evidence="7 9" id="KW-0539">Nucleus</keyword>
<dbReference type="InterPro" id="IPR010525">
    <property type="entry name" value="ARF_dom"/>
</dbReference>
<dbReference type="Gene3D" id="2.40.330.10">
    <property type="entry name" value="DNA-binding pseudobarrel domain"/>
    <property type="match status" value="1"/>
</dbReference>
<keyword evidence="5 9" id="KW-0238">DNA-binding</keyword>
<comment type="subunit">
    <text evidence="9">Homodimers and heterodimers.</text>
</comment>
<comment type="function">
    <text evidence="1 9">Auxin response factors (ARFs) are transcriptional factors that bind specifically to the DNA sequence 5'-TGTCTC-3' found in the auxin-responsive promoter elements (AuxREs).</text>
</comment>
<evidence type="ECO:0000256" key="9">
    <source>
        <dbReference type="RuleBase" id="RU004561"/>
    </source>
</evidence>